<evidence type="ECO:0000313" key="8">
    <source>
        <dbReference type="Proteomes" id="UP001589627"/>
    </source>
</evidence>
<keyword evidence="3 6" id="KW-0812">Transmembrane</keyword>
<dbReference type="PANTHER" id="PTHR43701:SF2">
    <property type="entry name" value="MEMBRANE TRANSPORTER PROTEIN YJNA-RELATED"/>
    <property type="match status" value="1"/>
</dbReference>
<feature type="transmembrane region" description="Helical" evidence="6">
    <location>
        <begin position="114"/>
        <end position="135"/>
    </location>
</feature>
<evidence type="ECO:0000256" key="6">
    <source>
        <dbReference type="RuleBase" id="RU363041"/>
    </source>
</evidence>
<evidence type="ECO:0000256" key="2">
    <source>
        <dbReference type="ARBA" id="ARBA00009142"/>
    </source>
</evidence>
<comment type="caution">
    <text evidence="7">The sequence shown here is derived from an EMBL/GenBank/DDBJ whole genome shotgun (WGS) entry which is preliminary data.</text>
</comment>
<evidence type="ECO:0000256" key="5">
    <source>
        <dbReference type="ARBA" id="ARBA00023136"/>
    </source>
</evidence>
<feature type="transmembrane region" description="Helical" evidence="6">
    <location>
        <begin position="252"/>
        <end position="270"/>
    </location>
</feature>
<comment type="similarity">
    <text evidence="2 6">Belongs to the 4-toluene sulfonate uptake permease (TSUP) (TC 2.A.102) family.</text>
</comment>
<name>A0ABV5YCQ0_9ACTN</name>
<dbReference type="Proteomes" id="UP001589627">
    <property type="component" value="Unassembled WGS sequence"/>
</dbReference>
<keyword evidence="5 6" id="KW-0472">Membrane</keyword>
<dbReference type="InterPro" id="IPR051598">
    <property type="entry name" value="TSUP/Inactive_protease-like"/>
</dbReference>
<dbReference type="PANTHER" id="PTHR43701">
    <property type="entry name" value="MEMBRANE TRANSPORTER PROTEIN MJ0441-RELATED"/>
    <property type="match status" value="1"/>
</dbReference>
<feature type="transmembrane region" description="Helical" evidence="6">
    <location>
        <begin position="55"/>
        <end position="76"/>
    </location>
</feature>
<gene>
    <name evidence="7" type="ORF">ACFFNX_11520</name>
</gene>
<dbReference type="Pfam" id="PF01925">
    <property type="entry name" value="TauE"/>
    <property type="match status" value="2"/>
</dbReference>
<evidence type="ECO:0000256" key="1">
    <source>
        <dbReference type="ARBA" id="ARBA00004141"/>
    </source>
</evidence>
<protein>
    <recommendedName>
        <fullName evidence="6">Probable membrane transporter protein</fullName>
    </recommendedName>
</protein>
<evidence type="ECO:0000256" key="3">
    <source>
        <dbReference type="ARBA" id="ARBA00022692"/>
    </source>
</evidence>
<evidence type="ECO:0000256" key="4">
    <source>
        <dbReference type="ARBA" id="ARBA00022989"/>
    </source>
</evidence>
<keyword evidence="8" id="KW-1185">Reference proteome</keyword>
<evidence type="ECO:0000313" key="7">
    <source>
        <dbReference type="EMBL" id="MFB9832813.1"/>
    </source>
</evidence>
<dbReference type="InterPro" id="IPR002781">
    <property type="entry name" value="TM_pro_TauE-like"/>
</dbReference>
<accession>A0ABV5YCQ0</accession>
<proteinExistence type="inferred from homology"/>
<comment type="subcellular location">
    <subcellularLocation>
        <location evidence="6">Cell membrane</location>
        <topology evidence="6">Multi-pass membrane protein</topology>
    </subcellularLocation>
    <subcellularLocation>
        <location evidence="1">Membrane</location>
        <topology evidence="1">Multi-pass membrane protein</topology>
    </subcellularLocation>
</comment>
<keyword evidence="4 6" id="KW-1133">Transmembrane helix</keyword>
<feature type="transmembrane region" description="Helical" evidence="6">
    <location>
        <begin position="88"/>
        <end position="107"/>
    </location>
</feature>
<reference evidence="7 8" key="1">
    <citation type="submission" date="2024-09" db="EMBL/GenBank/DDBJ databases">
        <authorList>
            <person name="Sun Q."/>
            <person name="Mori K."/>
        </authorList>
    </citation>
    <scope>NUCLEOTIDE SEQUENCE [LARGE SCALE GENOMIC DNA]</scope>
    <source>
        <strain evidence="7 8">TBRC 0563</strain>
    </source>
</reference>
<feature type="transmembrane region" description="Helical" evidence="6">
    <location>
        <begin position="155"/>
        <end position="176"/>
    </location>
</feature>
<dbReference type="RefSeq" id="WP_378199229.1">
    <property type="nucleotide sequence ID" value="NZ_JBHLZP010000062.1"/>
</dbReference>
<organism evidence="7 8">
    <name type="scientific">Actinoallomurus acaciae</name>
    <dbReference type="NCBI Taxonomy" id="502577"/>
    <lineage>
        <taxon>Bacteria</taxon>
        <taxon>Bacillati</taxon>
        <taxon>Actinomycetota</taxon>
        <taxon>Actinomycetes</taxon>
        <taxon>Streptosporangiales</taxon>
        <taxon>Thermomonosporaceae</taxon>
        <taxon>Actinoallomurus</taxon>
    </lineage>
</organism>
<dbReference type="EMBL" id="JBHLZP010000062">
    <property type="protein sequence ID" value="MFB9832813.1"/>
    <property type="molecule type" value="Genomic_DNA"/>
</dbReference>
<sequence length="277" mass="26883">MTAPQAGANTGSPQVPRRVTLATGVVGGAVGALLGGGTGVVTVPILDRLTTLRRGAIHGTANLVNVAVAVVGAAVYELRGGHLDATAGAGLMVGGVLGAFFGARVAARAGDQALRAAFAVVLAVVAAELCLGAAGVGPSGGSPLLGAGPRHDVTVVVLLTVVIGVVVGAWSAAMGLGGGSLTVPVLILIFGVGPHTAEGTSLLVMLPNSIVASVQHLRQHTASPRLGAALACGAAPGALLGASAGLVLGDAVLGWVFGLFVLLIAAQQLARIRADRS</sequence>
<feature type="transmembrane region" description="Helical" evidence="6">
    <location>
        <begin position="20"/>
        <end position="43"/>
    </location>
</feature>
<keyword evidence="6" id="KW-1003">Cell membrane</keyword>